<dbReference type="InterPro" id="IPR050469">
    <property type="entry name" value="Diguanylate_Cyclase"/>
</dbReference>
<feature type="region of interest" description="Disordered" evidence="5">
    <location>
        <begin position="266"/>
        <end position="286"/>
    </location>
</feature>
<comment type="caution">
    <text evidence="8">The sequence shown here is derived from an EMBL/GenBank/DDBJ whole genome shotgun (WGS) entry which is preliminary data.</text>
</comment>
<dbReference type="EMBL" id="SAWY01000019">
    <property type="protein sequence ID" value="TPH15782.1"/>
    <property type="molecule type" value="Genomic_DNA"/>
</dbReference>
<evidence type="ECO:0000256" key="4">
    <source>
        <dbReference type="SAM" id="Coils"/>
    </source>
</evidence>
<keyword evidence="4" id="KW-0175">Coiled coil</keyword>
<evidence type="ECO:0000256" key="3">
    <source>
        <dbReference type="ARBA" id="ARBA00034247"/>
    </source>
</evidence>
<evidence type="ECO:0000256" key="1">
    <source>
        <dbReference type="ARBA" id="ARBA00001946"/>
    </source>
</evidence>
<dbReference type="Proteomes" id="UP000315303">
    <property type="component" value="Unassembled WGS sequence"/>
</dbReference>
<dbReference type="OrthoDB" id="9803824at2"/>
<keyword evidence="6" id="KW-0812">Transmembrane</keyword>
<evidence type="ECO:0000256" key="5">
    <source>
        <dbReference type="SAM" id="MobiDB-lite"/>
    </source>
</evidence>
<dbReference type="NCBIfam" id="TIGR00254">
    <property type="entry name" value="GGDEF"/>
    <property type="match status" value="1"/>
</dbReference>
<feature type="domain" description="GGDEF" evidence="7">
    <location>
        <begin position="140"/>
        <end position="275"/>
    </location>
</feature>
<comment type="catalytic activity">
    <reaction evidence="3">
        <text>2 GTP = 3',3'-c-di-GMP + 2 diphosphate</text>
        <dbReference type="Rhea" id="RHEA:24898"/>
        <dbReference type="ChEBI" id="CHEBI:33019"/>
        <dbReference type="ChEBI" id="CHEBI:37565"/>
        <dbReference type="ChEBI" id="CHEBI:58805"/>
        <dbReference type="EC" id="2.7.7.65"/>
    </reaction>
</comment>
<evidence type="ECO:0000259" key="7">
    <source>
        <dbReference type="PROSITE" id="PS50887"/>
    </source>
</evidence>
<protein>
    <recommendedName>
        <fullName evidence="2">diguanylate cyclase</fullName>
        <ecNumber evidence="2">2.7.7.65</ecNumber>
    </recommendedName>
</protein>
<dbReference type="PANTHER" id="PTHR45138">
    <property type="entry name" value="REGULATORY COMPONENTS OF SENSORY TRANSDUCTION SYSTEM"/>
    <property type="match status" value="1"/>
</dbReference>
<dbReference type="InterPro" id="IPR000160">
    <property type="entry name" value="GGDEF_dom"/>
</dbReference>
<gene>
    <name evidence="8" type="ORF">EPA86_08950</name>
</gene>
<dbReference type="InterPro" id="IPR029787">
    <property type="entry name" value="Nucleotide_cyclase"/>
</dbReference>
<reference evidence="8 9" key="1">
    <citation type="submission" date="2019-01" db="EMBL/GenBank/DDBJ databases">
        <title>Litorilituus lipolytica sp. nov., isolated from intertidal sand of the Yellow Sea in China.</title>
        <authorList>
            <person name="Liu A."/>
        </authorList>
    </citation>
    <scope>NUCLEOTIDE SEQUENCE [LARGE SCALE GENOMIC DNA]</scope>
    <source>
        <strain evidence="8 9">RZ04</strain>
    </source>
</reference>
<sequence length="286" mass="33186">MIVIIIATNWVDIGIAPYKAAIYITIFWIDAFLLTFILSRQYFYQVQDKEIAQKEALENAKLSESTQEQLLTLQQENQEELEQRVQERTLELNIALQELEEVNQELERKNIIDELTGLHNRRFYDQKILAEYRRSKRNLTPLSLVVIDIDHFKRVNDDYGHLAGDQCLVWLSGHIKQCLKRNSDLAFRYGGEEFCLILPETDSQGAFTLAESLRENIARRAFLYQELEIPITISCGVCTYQQQADAQPEHIFAGADKALYTAKRSGRNQTQEHKLVDEDINQQDVT</sequence>
<dbReference type="FunFam" id="3.30.70.270:FF:000001">
    <property type="entry name" value="Diguanylate cyclase domain protein"/>
    <property type="match status" value="1"/>
</dbReference>
<dbReference type="GO" id="GO:0052621">
    <property type="term" value="F:diguanylate cyclase activity"/>
    <property type="evidence" value="ECO:0007669"/>
    <property type="project" value="UniProtKB-EC"/>
</dbReference>
<feature type="coiled-coil region" evidence="4">
    <location>
        <begin position="63"/>
        <end position="116"/>
    </location>
</feature>
<name>A0A502KVY2_9GAMM</name>
<dbReference type="AlphaFoldDB" id="A0A502KVY2"/>
<dbReference type="InterPro" id="IPR043128">
    <property type="entry name" value="Rev_trsase/Diguanyl_cyclase"/>
</dbReference>
<dbReference type="PANTHER" id="PTHR45138:SF9">
    <property type="entry name" value="DIGUANYLATE CYCLASE DGCM-RELATED"/>
    <property type="match status" value="1"/>
</dbReference>
<evidence type="ECO:0000256" key="2">
    <source>
        <dbReference type="ARBA" id="ARBA00012528"/>
    </source>
</evidence>
<dbReference type="Pfam" id="PF00990">
    <property type="entry name" value="GGDEF"/>
    <property type="match status" value="1"/>
</dbReference>
<comment type="cofactor">
    <cofactor evidence="1">
        <name>Mg(2+)</name>
        <dbReference type="ChEBI" id="CHEBI:18420"/>
    </cofactor>
</comment>
<dbReference type="SMART" id="SM00267">
    <property type="entry name" value="GGDEF"/>
    <property type="match status" value="1"/>
</dbReference>
<dbReference type="EC" id="2.7.7.65" evidence="2"/>
<evidence type="ECO:0000313" key="8">
    <source>
        <dbReference type="EMBL" id="TPH15782.1"/>
    </source>
</evidence>
<feature type="transmembrane region" description="Helical" evidence="6">
    <location>
        <begin position="20"/>
        <end position="39"/>
    </location>
</feature>
<keyword evidence="6" id="KW-0472">Membrane</keyword>
<dbReference type="CDD" id="cd01949">
    <property type="entry name" value="GGDEF"/>
    <property type="match status" value="1"/>
</dbReference>
<keyword evidence="6" id="KW-1133">Transmembrane helix</keyword>
<evidence type="ECO:0000313" key="9">
    <source>
        <dbReference type="Proteomes" id="UP000315303"/>
    </source>
</evidence>
<keyword evidence="9" id="KW-1185">Reference proteome</keyword>
<dbReference type="Gene3D" id="3.30.70.270">
    <property type="match status" value="1"/>
</dbReference>
<proteinExistence type="predicted"/>
<accession>A0A502KVY2</accession>
<dbReference type="SUPFAM" id="SSF55073">
    <property type="entry name" value="Nucleotide cyclase"/>
    <property type="match status" value="1"/>
</dbReference>
<evidence type="ECO:0000256" key="6">
    <source>
        <dbReference type="SAM" id="Phobius"/>
    </source>
</evidence>
<dbReference type="PROSITE" id="PS50887">
    <property type="entry name" value="GGDEF"/>
    <property type="match status" value="1"/>
</dbReference>
<organism evidence="8 9">
    <name type="scientific">Litorilituus lipolyticus</name>
    <dbReference type="NCBI Taxonomy" id="2491017"/>
    <lineage>
        <taxon>Bacteria</taxon>
        <taxon>Pseudomonadati</taxon>
        <taxon>Pseudomonadota</taxon>
        <taxon>Gammaproteobacteria</taxon>
        <taxon>Alteromonadales</taxon>
        <taxon>Colwelliaceae</taxon>
        <taxon>Litorilituus</taxon>
    </lineage>
</organism>